<gene>
    <name evidence="2" type="primary">bud23</name>
    <name evidence="2" type="ORF">SPIL2461_LOCUS865</name>
</gene>
<evidence type="ECO:0000313" key="2">
    <source>
        <dbReference type="EMBL" id="CAE7174744.1"/>
    </source>
</evidence>
<dbReference type="Proteomes" id="UP000649617">
    <property type="component" value="Unassembled WGS sequence"/>
</dbReference>
<sequence length="451" mass="48248">MLQLSPAAKRRGRRTGGGVRRDHSHPEVAAPAGEYYAQEEAERYHRVPKAARVQAELTHAAATLGGLLPAANKGIVLDLGAGGGLSTVTFQALAAQSGSPPFILGFDTSSHMLATAAGIQEPSLLGIRVPGMSPCEGTEVGHVDISEGVRWVLRRGDRILADMSQPLPLREDIADAVLSVSAVQWLLELRPEAAGDRANCSAAAPQAKLTGLFSSLRRVTAKSAKLAMQFYPPKGDHDFGARVLQGSARQAEWADAAVVLDFPHHPSSLAKKWFLTASRCQELQSPVERPVWCALCWPVVVACCALQCSAMQGPSAKVVQDRAEQQHAELALRLVRCGRRLQTSPDDDEAALGIQARLQQQLHPLQLEMAASLFQALETCRHTQDVPDSGQGGPSEAKRARAASTGETRTELRSAVSLCLPKLLGVLHTAPSQRWLLPPPPLSQVDIADGL</sequence>
<reference evidence="2" key="1">
    <citation type="submission" date="2021-02" db="EMBL/GenBank/DDBJ databases">
        <authorList>
            <person name="Dougan E. K."/>
            <person name="Rhodes N."/>
            <person name="Thang M."/>
            <person name="Chan C."/>
        </authorList>
    </citation>
    <scope>NUCLEOTIDE SEQUENCE</scope>
</reference>
<dbReference type="Gene3D" id="3.40.50.150">
    <property type="entry name" value="Vaccinia Virus protein VP39"/>
    <property type="match status" value="1"/>
</dbReference>
<name>A0A812IWN0_SYMPI</name>
<dbReference type="InterPro" id="IPR029063">
    <property type="entry name" value="SAM-dependent_MTases_sf"/>
</dbReference>
<evidence type="ECO:0000256" key="1">
    <source>
        <dbReference type="SAM" id="MobiDB-lite"/>
    </source>
</evidence>
<dbReference type="InterPro" id="IPR039769">
    <property type="entry name" value="Bud23-like"/>
</dbReference>
<feature type="region of interest" description="Disordered" evidence="1">
    <location>
        <begin position="1"/>
        <end position="28"/>
    </location>
</feature>
<evidence type="ECO:0000313" key="3">
    <source>
        <dbReference type="Proteomes" id="UP000649617"/>
    </source>
</evidence>
<dbReference type="GO" id="GO:0070476">
    <property type="term" value="P:rRNA (guanine-N7)-methylation"/>
    <property type="evidence" value="ECO:0007669"/>
    <property type="project" value="InterPro"/>
</dbReference>
<dbReference type="OrthoDB" id="2877at2759"/>
<dbReference type="SUPFAM" id="SSF53335">
    <property type="entry name" value="S-adenosyl-L-methionine-dependent methyltransferases"/>
    <property type="match status" value="1"/>
</dbReference>
<dbReference type="GO" id="GO:0016435">
    <property type="term" value="F:rRNA (guanine) methyltransferase activity"/>
    <property type="evidence" value="ECO:0007669"/>
    <property type="project" value="InterPro"/>
</dbReference>
<protein>
    <submittedName>
        <fullName evidence="2">Bud23 protein</fullName>
    </submittedName>
</protein>
<dbReference type="PANTHER" id="PTHR12734">
    <property type="entry name" value="METHYLTRANSFERASE-RELATED"/>
    <property type="match status" value="1"/>
</dbReference>
<comment type="caution">
    <text evidence="2">The sequence shown here is derived from an EMBL/GenBank/DDBJ whole genome shotgun (WGS) entry which is preliminary data.</text>
</comment>
<proteinExistence type="predicted"/>
<accession>A0A812IWN0</accession>
<keyword evidence="3" id="KW-1185">Reference proteome</keyword>
<organism evidence="2 3">
    <name type="scientific">Symbiodinium pilosum</name>
    <name type="common">Dinoflagellate</name>
    <dbReference type="NCBI Taxonomy" id="2952"/>
    <lineage>
        <taxon>Eukaryota</taxon>
        <taxon>Sar</taxon>
        <taxon>Alveolata</taxon>
        <taxon>Dinophyceae</taxon>
        <taxon>Suessiales</taxon>
        <taxon>Symbiodiniaceae</taxon>
        <taxon>Symbiodinium</taxon>
    </lineage>
</organism>
<feature type="region of interest" description="Disordered" evidence="1">
    <location>
        <begin position="384"/>
        <end position="408"/>
    </location>
</feature>
<dbReference type="PANTHER" id="PTHR12734:SF0">
    <property type="entry name" value="18S RRNA (GUANINE-N(7))-METHYLTRANSFERASE-RELATED"/>
    <property type="match status" value="1"/>
</dbReference>
<dbReference type="EMBL" id="CAJNIZ010000780">
    <property type="protein sequence ID" value="CAE7174744.1"/>
    <property type="molecule type" value="Genomic_DNA"/>
</dbReference>
<dbReference type="AlphaFoldDB" id="A0A812IWN0"/>
<dbReference type="GO" id="GO:0005730">
    <property type="term" value="C:nucleolus"/>
    <property type="evidence" value="ECO:0007669"/>
    <property type="project" value="TreeGrafter"/>
</dbReference>